<dbReference type="InterPro" id="IPR000719">
    <property type="entry name" value="Prot_kinase_dom"/>
</dbReference>
<dbReference type="Proteomes" id="UP000436088">
    <property type="component" value="Unassembled WGS sequence"/>
</dbReference>
<sequence length="265" mass="29876">MNKGSLDRVMFDDESPVLEWKERLEIAIGTACALAYLHSGCQHKIIHCDVKPENILLHVDENLNQNLQVKMSDFGISKLLSPEQSNLLTTLRGTRGYLAPEWLTSSGISDKCDVFSYGMVLLEIVRGGRNFSIQPQTINSRCSPLSIPKLRRLYFPLLALEMHEQKRYMDLVDPRLEGRAESEEVERLVRVALCCLQMEPSRRPTMSNVVRMLEGSLPAGRPRIESLNFLRYYGSQYAEAVTNSSDGGNGLSEFILASDHPLDNC</sequence>
<dbReference type="PROSITE" id="PS00108">
    <property type="entry name" value="PROTEIN_KINASE_ST"/>
    <property type="match status" value="1"/>
</dbReference>
<reference evidence="3" key="1">
    <citation type="submission" date="2019-09" db="EMBL/GenBank/DDBJ databases">
        <title>Draft genome information of white flower Hibiscus syriacus.</title>
        <authorList>
            <person name="Kim Y.-M."/>
        </authorList>
    </citation>
    <scope>NUCLEOTIDE SEQUENCE [LARGE SCALE GENOMIC DNA]</scope>
    <source>
        <strain evidence="3">YM2019G1</strain>
    </source>
</reference>
<protein>
    <submittedName>
        <fullName evidence="3">G-type lectin S-receptor-like serine/threonine-protein kinase</fullName>
    </submittedName>
</protein>
<dbReference type="PROSITE" id="PS50011">
    <property type="entry name" value="PROTEIN_KINASE_DOM"/>
    <property type="match status" value="1"/>
</dbReference>
<dbReference type="GO" id="GO:0030246">
    <property type="term" value="F:carbohydrate binding"/>
    <property type="evidence" value="ECO:0007669"/>
    <property type="project" value="UniProtKB-KW"/>
</dbReference>
<feature type="domain" description="Protein kinase" evidence="2">
    <location>
        <begin position="1"/>
        <end position="224"/>
    </location>
</feature>
<dbReference type="FunFam" id="1.10.510.10:FF:000621">
    <property type="entry name" value="Serine/threonine-protein kinase"/>
    <property type="match status" value="1"/>
</dbReference>
<dbReference type="EMBL" id="VEPZ02001129">
    <property type="protein sequence ID" value="KAE8692841.1"/>
    <property type="molecule type" value="Genomic_DNA"/>
</dbReference>
<dbReference type="InterPro" id="IPR008271">
    <property type="entry name" value="Ser/Thr_kinase_AS"/>
</dbReference>
<name>A0A6A2ZLG9_HIBSY</name>
<keyword evidence="1" id="KW-0732">Signal</keyword>
<dbReference type="AlphaFoldDB" id="A0A6A2ZLG9"/>
<dbReference type="GO" id="GO:0005524">
    <property type="term" value="F:ATP binding"/>
    <property type="evidence" value="ECO:0007669"/>
    <property type="project" value="InterPro"/>
</dbReference>
<dbReference type="PIRSF" id="PIRSF000654">
    <property type="entry name" value="Integrin-linked_kinase"/>
    <property type="match status" value="1"/>
</dbReference>
<evidence type="ECO:0000256" key="1">
    <source>
        <dbReference type="ARBA" id="ARBA00022729"/>
    </source>
</evidence>
<dbReference type="PANTHER" id="PTHR47976:SF60">
    <property type="entry name" value="RECEPTOR-LIKE SERINE_THREONINE-PROTEIN KINASE"/>
    <property type="match status" value="1"/>
</dbReference>
<comment type="caution">
    <text evidence="3">The sequence shown here is derived from an EMBL/GenBank/DDBJ whole genome shotgun (WGS) entry which is preliminary data.</text>
</comment>
<accession>A0A6A2ZLG9</accession>
<dbReference type="PANTHER" id="PTHR47976">
    <property type="entry name" value="G-TYPE LECTIN S-RECEPTOR-LIKE SERINE/THREONINE-PROTEIN KINASE SD2-5"/>
    <property type="match status" value="1"/>
</dbReference>
<gene>
    <name evidence="3" type="ORF">F3Y22_tig00110828pilonHSYRG00076</name>
</gene>
<evidence type="ECO:0000313" key="4">
    <source>
        <dbReference type="Proteomes" id="UP000436088"/>
    </source>
</evidence>
<evidence type="ECO:0000313" key="3">
    <source>
        <dbReference type="EMBL" id="KAE8692841.1"/>
    </source>
</evidence>
<organism evidence="3 4">
    <name type="scientific">Hibiscus syriacus</name>
    <name type="common">Rose of Sharon</name>
    <dbReference type="NCBI Taxonomy" id="106335"/>
    <lineage>
        <taxon>Eukaryota</taxon>
        <taxon>Viridiplantae</taxon>
        <taxon>Streptophyta</taxon>
        <taxon>Embryophyta</taxon>
        <taxon>Tracheophyta</taxon>
        <taxon>Spermatophyta</taxon>
        <taxon>Magnoliopsida</taxon>
        <taxon>eudicotyledons</taxon>
        <taxon>Gunneridae</taxon>
        <taxon>Pentapetalae</taxon>
        <taxon>rosids</taxon>
        <taxon>malvids</taxon>
        <taxon>Malvales</taxon>
        <taxon>Malvaceae</taxon>
        <taxon>Malvoideae</taxon>
        <taxon>Hibiscus</taxon>
    </lineage>
</organism>
<dbReference type="InterPro" id="IPR011009">
    <property type="entry name" value="Kinase-like_dom_sf"/>
</dbReference>
<keyword evidence="4" id="KW-1185">Reference proteome</keyword>
<proteinExistence type="predicted"/>
<dbReference type="SMART" id="SM00220">
    <property type="entry name" value="S_TKc"/>
    <property type="match status" value="1"/>
</dbReference>
<dbReference type="Pfam" id="PF00069">
    <property type="entry name" value="Pkinase"/>
    <property type="match status" value="1"/>
</dbReference>
<dbReference type="Gene3D" id="1.10.510.10">
    <property type="entry name" value="Transferase(Phosphotransferase) domain 1"/>
    <property type="match status" value="1"/>
</dbReference>
<evidence type="ECO:0000259" key="2">
    <source>
        <dbReference type="PROSITE" id="PS50011"/>
    </source>
</evidence>
<dbReference type="InterPro" id="IPR051343">
    <property type="entry name" value="G-type_lectin_kinases/EP1-like"/>
</dbReference>
<dbReference type="SUPFAM" id="SSF56112">
    <property type="entry name" value="Protein kinase-like (PK-like)"/>
    <property type="match status" value="1"/>
</dbReference>
<dbReference type="GO" id="GO:0004672">
    <property type="term" value="F:protein kinase activity"/>
    <property type="evidence" value="ECO:0007669"/>
    <property type="project" value="InterPro"/>
</dbReference>